<dbReference type="EMBL" id="HBEA01018064">
    <property type="protein sequence ID" value="CAD8264222.1"/>
    <property type="molecule type" value="Transcribed_RNA"/>
</dbReference>
<protein>
    <recommendedName>
        <fullName evidence="1">DAGKc domain-containing protein</fullName>
    </recommendedName>
</protein>
<dbReference type="Gene3D" id="3.40.50.10330">
    <property type="entry name" value="Probable inorganic polyphosphate/atp-NAD kinase, domain 1"/>
    <property type="match status" value="1"/>
</dbReference>
<dbReference type="AlphaFoldDB" id="A0A7R9UEW9"/>
<accession>A0A7R9UEW9</accession>
<dbReference type="InterPro" id="IPR017438">
    <property type="entry name" value="ATP-NAD_kinase_N"/>
</dbReference>
<evidence type="ECO:0000313" key="2">
    <source>
        <dbReference type="EMBL" id="CAD8264222.1"/>
    </source>
</evidence>
<dbReference type="Pfam" id="PF00781">
    <property type="entry name" value="DAGK_cat"/>
    <property type="match status" value="1"/>
</dbReference>
<gene>
    <name evidence="2" type="ORF">PPYR1160_LOCUS13725</name>
</gene>
<dbReference type="PROSITE" id="PS50146">
    <property type="entry name" value="DAGK"/>
    <property type="match status" value="1"/>
</dbReference>
<dbReference type="PANTHER" id="PTHR12358">
    <property type="entry name" value="SPHINGOSINE KINASE"/>
    <property type="match status" value="1"/>
</dbReference>
<dbReference type="GO" id="GO:0001727">
    <property type="term" value="F:lipid kinase activity"/>
    <property type="evidence" value="ECO:0007669"/>
    <property type="project" value="TreeGrafter"/>
</dbReference>
<dbReference type="GO" id="GO:0046512">
    <property type="term" value="P:sphingosine biosynthetic process"/>
    <property type="evidence" value="ECO:0007669"/>
    <property type="project" value="TreeGrafter"/>
</dbReference>
<name>A0A7R9UEW9_9STRA</name>
<dbReference type="SUPFAM" id="SSF111331">
    <property type="entry name" value="NAD kinase/diacylglycerol kinase-like"/>
    <property type="match status" value="1"/>
</dbReference>
<dbReference type="GO" id="GO:0005737">
    <property type="term" value="C:cytoplasm"/>
    <property type="evidence" value="ECO:0007669"/>
    <property type="project" value="TreeGrafter"/>
</dbReference>
<proteinExistence type="predicted"/>
<dbReference type="SMART" id="SM00046">
    <property type="entry name" value="DAGKc"/>
    <property type="match status" value="1"/>
</dbReference>
<sequence>MVDSADDGSTTKGSEDVVLEEAIGRFSWQRKRQRLRLSNSELHLDAVDGGRQHSLRISDIVGAEIVGEADAAAGAASNRRLMVYAYPRQSLCCRGLVRVAQHLELSVSSTDGELVDGRSLAEGWCNTINAVASGAGAAAIAAAADLQPAAVPRRRRFLVFVNPASGRRRALHLYRSVVEPLFREARIDALLVVTEGRDHAYTFVKDYAREDLVQFDAIVTIGGDGTLSEVVNGIGARSEASMIFESVPLGVIRGGSGNGVAVSLLKAAEESLDVLSSTFAVIKGRAHPFDLSQVEHPAAGRGDSSDGLLDQAPLDLEASVVEKKRKLGFLSLTWGLISDIDIESEVRAKSASDATPCSSPSNALDATTAMSLCGGGEVHFVSAVLRCKAATIRRKCLHLRQHECTSGSRVKRRHDFAKSGPLAVAGGANRLRCRRHSRVAASRFLGEWRGEWLHFRRDRSVRLDSHRRSDRSGRWVWPIRRFSCSSNPASGQPGAHPVDVPRHRESWPLERNVLGRH</sequence>
<dbReference type="InterPro" id="IPR050187">
    <property type="entry name" value="Lipid_Phosphate_FormReg"/>
</dbReference>
<evidence type="ECO:0000259" key="1">
    <source>
        <dbReference type="PROSITE" id="PS50146"/>
    </source>
</evidence>
<dbReference type="InterPro" id="IPR016064">
    <property type="entry name" value="NAD/diacylglycerol_kinase_sf"/>
</dbReference>
<reference evidence="2" key="1">
    <citation type="submission" date="2021-01" db="EMBL/GenBank/DDBJ databases">
        <authorList>
            <person name="Corre E."/>
            <person name="Pelletier E."/>
            <person name="Niang G."/>
            <person name="Scheremetjew M."/>
            <person name="Finn R."/>
            <person name="Kale V."/>
            <person name="Holt S."/>
            <person name="Cochrane G."/>
            <person name="Meng A."/>
            <person name="Brown T."/>
            <person name="Cohen L."/>
        </authorList>
    </citation>
    <scope>NUCLEOTIDE SEQUENCE</scope>
    <source>
        <strain evidence="2">CCMP2078</strain>
    </source>
</reference>
<organism evidence="2">
    <name type="scientific">Pinguiococcus pyrenoidosus</name>
    <dbReference type="NCBI Taxonomy" id="172671"/>
    <lineage>
        <taxon>Eukaryota</taxon>
        <taxon>Sar</taxon>
        <taxon>Stramenopiles</taxon>
        <taxon>Ochrophyta</taxon>
        <taxon>Pinguiophyceae</taxon>
        <taxon>Pinguiochrysidales</taxon>
        <taxon>Pinguiochrysidaceae</taxon>
        <taxon>Pinguiococcus</taxon>
    </lineage>
</organism>
<dbReference type="PANTHER" id="PTHR12358:SF112">
    <property type="entry name" value="LD11247P-RELATED"/>
    <property type="match status" value="1"/>
</dbReference>
<feature type="domain" description="DAGKc" evidence="1">
    <location>
        <begin position="152"/>
        <end position="298"/>
    </location>
</feature>
<dbReference type="GO" id="GO:0016020">
    <property type="term" value="C:membrane"/>
    <property type="evidence" value="ECO:0007669"/>
    <property type="project" value="TreeGrafter"/>
</dbReference>
<dbReference type="InterPro" id="IPR001206">
    <property type="entry name" value="Diacylglycerol_kinase_cat_dom"/>
</dbReference>